<dbReference type="Pfam" id="PF13621">
    <property type="entry name" value="Cupin_8"/>
    <property type="match status" value="1"/>
</dbReference>
<dbReference type="SUPFAM" id="SSF51197">
    <property type="entry name" value="Clavaminate synthase-like"/>
    <property type="match status" value="1"/>
</dbReference>
<dbReference type="SMART" id="SM00558">
    <property type="entry name" value="JmjC"/>
    <property type="match status" value="1"/>
</dbReference>
<accession>A0A494TN13</accession>
<dbReference type="OrthoDB" id="3776825at2"/>
<dbReference type="PANTHER" id="PTHR12461">
    <property type="entry name" value="HYPOXIA-INDUCIBLE FACTOR 1 ALPHA INHIBITOR-RELATED"/>
    <property type="match status" value="1"/>
</dbReference>
<feature type="domain" description="JmjC" evidence="1">
    <location>
        <begin position="79"/>
        <end position="243"/>
    </location>
</feature>
<keyword evidence="3" id="KW-1185">Reference proteome</keyword>
<evidence type="ECO:0000313" key="3">
    <source>
        <dbReference type="Proteomes" id="UP000276254"/>
    </source>
</evidence>
<evidence type="ECO:0000313" key="2">
    <source>
        <dbReference type="EMBL" id="AYJ87206.1"/>
    </source>
</evidence>
<gene>
    <name evidence="2" type="ORF">D3Y57_16290</name>
</gene>
<reference evidence="2 3" key="1">
    <citation type="submission" date="2018-09" db="EMBL/GenBank/DDBJ databases">
        <title>Sphingomonas peninsula sp. nov., isolated from fildes peninsula, Antarctic soil.</title>
        <authorList>
            <person name="Yingchao G."/>
        </authorList>
    </citation>
    <scope>NUCLEOTIDE SEQUENCE [LARGE SCALE GENOMIC DNA]</scope>
    <source>
        <strain evidence="2 3">YZ-8</strain>
    </source>
</reference>
<dbReference type="AlphaFoldDB" id="A0A494TN13"/>
<dbReference type="PANTHER" id="PTHR12461:SF105">
    <property type="entry name" value="HYPOXIA-INDUCIBLE FACTOR 1-ALPHA INHIBITOR"/>
    <property type="match status" value="1"/>
</dbReference>
<dbReference type="EMBL" id="CP032829">
    <property type="protein sequence ID" value="AYJ87206.1"/>
    <property type="molecule type" value="Genomic_DNA"/>
</dbReference>
<dbReference type="InterPro" id="IPR041667">
    <property type="entry name" value="Cupin_8"/>
</dbReference>
<dbReference type="InterPro" id="IPR003347">
    <property type="entry name" value="JmjC_dom"/>
</dbReference>
<dbReference type="Gene3D" id="2.60.120.650">
    <property type="entry name" value="Cupin"/>
    <property type="match status" value="1"/>
</dbReference>
<name>A0A494TN13_SPHPE</name>
<sequence length="281" mass="31365">MTTFSDLSGLTALYPELSGTLHHRLTGHPMFELDALIALAARMRPVDVEYNRGNLPVGVDSKANIQNGLNIADTIRGIEENGSWMVLKFIEKDAEYRALLNATLNELMPVVGDVTGEMLKREGFIFISSPNAVTPFHFDPEHNILMQLRGTKSITVFPADDERIVAGIEHERFHMGGHRNLPWREEIATRGRVFDLVAGDAIYVPVKAPHWVQNGPGVSISFSATWRSEWSYMEADARGMNSMLRRLGLPAAAPKRFPNRNLAKSVGYRAIRKIRGIFAKA</sequence>
<dbReference type="KEGG" id="spha:D3Y57_16290"/>
<proteinExistence type="predicted"/>
<organism evidence="2 3">
    <name type="scientific">Sphingomonas paeninsulae</name>
    <dbReference type="NCBI Taxonomy" id="2319844"/>
    <lineage>
        <taxon>Bacteria</taxon>
        <taxon>Pseudomonadati</taxon>
        <taxon>Pseudomonadota</taxon>
        <taxon>Alphaproteobacteria</taxon>
        <taxon>Sphingomonadales</taxon>
        <taxon>Sphingomonadaceae</taxon>
        <taxon>Sphingomonas</taxon>
    </lineage>
</organism>
<dbReference type="RefSeq" id="WP_121154275.1">
    <property type="nucleotide sequence ID" value="NZ_CP032829.1"/>
</dbReference>
<protein>
    <submittedName>
        <fullName evidence="2">Transcriptional regulator</fullName>
    </submittedName>
</protein>
<evidence type="ECO:0000259" key="1">
    <source>
        <dbReference type="PROSITE" id="PS51184"/>
    </source>
</evidence>
<dbReference type="Proteomes" id="UP000276254">
    <property type="component" value="Chromosome"/>
</dbReference>
<dbReference type="PROSITE" id="PS51184">
    <property type="entry name" value="JMJC"/>
    <property type="match status" value="1"/>
</dbReference>